<dbReference type="OrthoDB" id="65624at2"/>
<organism evidence="2 3">
    <name type="scientific">Glycomyces terrestris</name>
    <dbReference type="NCBI Taxonomy" id="2493553"/>
    <lineage>
        <taxon>Bacteria</taxon>
        <taxon>Bacillati</taxon>
        <taxon>Actinomycetota</taxon>
        <taxon>Actinomycetes</taxon>
        <taxon>Glycomycetales</taxon>
        <taxon>Glycomycetaceae</taxon>
        <taxon>Glycomyces</taxon>
    </lineage>
</organism>
<dbReference type="RefSeq" id="WP_125248923.1">
    <property type="nucleotide sequence ID" value="NZ_RSEB01000004.1"/>
</dbReference>
<dbReference type="CDD" id="cd02440">
    <property type="entry name" value="AdoMet_MTases"/>
    <property type="match status" value="1"/>
</dbReference>
<feature type="domain" description="Methyltransferase type 11" evidence="1">
    <location>
        <begin position="56"/>
        <end position="143"/>
    </location>
</feature>
<keyword evidence="2" id="KW-0489">Methyltransferase</keyword>
<keyword evidence="2" id="KW-0808">Transferase</keyword>
<keyword evidence="3" id="KW-1185">Reference proteome</keyword>
<dbReference type="InterPro" id="IPR029063">
    <property type="entry name" value="SAM-dependent_MTases_sf"/>
</dbReference>
<evidence type="ECO:0000259" key="1">
    <source>
        <dbReference type="Pfam" id="PF08241"/>
    </source>
</evidence>
<evidence type="ECO:0000313" key="3">
    <source>
        <dbReference type="Proteomes" id="UP000277256"/>
    </source>
</evidence>
<proteinExistence type="predicted"/>
<dbReference type="GO" id="GO:0032259">
    <property type="term" value="P:methylation"/>
    <property type="evidence" value="ECO:0007669"/>
    <property type="project" value="UniProtKB-KW"/>
</dbReference>
<accession>A0A426UW98</accession>
<gene>
    <name evidence="2" type="ORF">EIW28_17275</name>
</gene>
<protein>
    <submittedName>
        <fullName evidence="2">Class I SAM-dependent methyltransferase</fullName>
    </submittedName>
</protein>
<dbReference type="Gene3D" id="3.40.50.150">
    <property type="entry name" value="Vaccinia Virus protein VP39"/>
    <property type="match status" value="1"/>
</dbReference>
<dbReference type="InterPro" id="IPR013216">
    <property type="entry name" value="Methyltransf_11"/>
</dbReference>
<comment type="caution">
    <text evidence="2">The sequence shown here is derived from an EMBL/GenBank/DDBJ whole genome shotgun (WGS) entry which is preliminary data.</text>
</comment>
<reference evidence="2 3" key="1">
    <citation type="submission" date="2018-12" db="EMBL/GenBank/DDBJ databases">
        <title>Glycomyces sp. YIM 121974 draft genome.</title>
        <authorList>
            <person name="Li Q."/>
        </authorList>
    </citation>
    <scope>NUCLEOTIDE SEQUENCE [LARGE SCALE GENOMIC DNA]</scope>
    <source>
        <strain evidence="2 3">YIM 121974</strain>
    </source>
</reference>
<evidence type="ECO:0000313" key="2">
    <source>
        <dbReference type="EMBL" id="RRR98616.1"/>
    </source>
</evidence>
<dbReference type="EMBL" id="RSEB01000004">
    <property type="protein sequence ID" value="RRR98616.1"/>
    <property type="molecule type" value="Genomic_DNA"/>
</dbReference>
<dbReference type="AlphaFoldDB" id="A0A426UW98"/>
<dbReference type="SUPFAM" id="SSF53335">
    <property type="entry name" value="S-adenosyl-L-methionine-dependent methyltransferases"/>
    <property type="match status" value="1"/>
</dbReference>
<dbReference type="GO" id="GO:0008757">
    <property type="term" value="F:S-adenosylmethionine-dependent methyltransferase activity"/>
    <property type="evidence" value="ECO:0007669"/>
    <property type="project" value="InterPro"/>
</dbReference>
<sequence>MLKGHWMAVDVERTMDNYRDAGNLRARVSVYRYREPRFDPETLALELLPDDLGYVLDVGAGYGRYARRLRAAHPEAVVVAVDKSPGMLAEVPEPAMVADAQAIPYPDGSVDAVLAMHMLYHVPDVAKAVAEFRRVLRPGGTLLVSTNAHTDMTELYDLWDRAVATVPDAVGSTGAATVAHFDSANAPGYLETAFDSVEAFERRGVVAVPEAGPLIDYLRSARSFFACGDDAFAAIVSEVERRLAEHFAAHETFDFQKTAVFYRCR</sequence>
<dbReference type="PANTHER" id="PTHR43591">
    <property type="entry name" value="METHYLTRANSFERASE"/>
    <property type="match status" value="1"/>
</dbReference>
<dbReference type="Pfam" id="PF08241">
    <property type="entry name" value="Methyltransf_11"/>
    <property type="match status" value="1"/>
</dbReference>
<dbReference type="Proteomes" id="UP000277256">
    <property type="component" value="Unassembled WGS sequence"/>
</dbReference>
<name>A0A426UW98_9ACTN</name>